<dbReference type="Proteomes" id="UP000887579">
    <property type="component" value="Unplaced"/>
</dbReference>
<name>A0AC34FRQ9_9BILA</name>
<protein>
    <submittedName>
        <fullName evidence="2">Methyltransferase domain-containing protein</fullName>
    </submittedName>
</protein>
<sequence>MDKWSGATDFCSAIDNIVEIESETDFFKNKKILEVGFSTGLPTIYALEHGASSATLSEEAYETYIKPTMEQNKAVNAKIEYVIGDVDNLDDKIGSEKFDIILAPELVLTNSEYFEKIHLLLDSALANDGIIILSGRTHYHTCNGNMAYMLDLIKSKNRFIAIDRTPISLKHDTAPRKIIQLFRYFCLFCFFDLRVLNFFKFILSGRTHYHNCSGNMSLMLEMIKSKNAFVIIDRTPLSLKHDTAPRKIIQLMRMF</sequence>
<accession>A0AC34FRQ9</accession>
<evidence type="ECO:0000313" key="1">
    <source>
        <dbReference type="Proteomes" id="UP000887579"/>
    </source>
</evidence>
<dbReference type="WBParaSite" id="ES5_v2.g20159.t1">
    <property type="protein sequence ID" value="ES5_v2.g20159.t1"/>
    <property type="gene ID" value="ES5_v2.g20159"/>
</dbReference>
<organism evidence="1 2">
    <name type="scientific">Panagrolaimus sp. ES5</name>
    <dbReference type="NCBI Taxonomy" id="591445"/>
    <lineage>
        <taxon>Eukaryota</taxon>
        <taxon>Metazoa</taxon>
        <taxon>Ecdysozoa</taxon>
        <taxon>Nematoda</taxon>
        <taxon>Chromadorea</taxon>
        <taxon>Rhabditida</taxon>
        <taxon>Tylenchina</taxon>
        <taxon>Panagrolaimomorpha</taxon>
        <taxon>Panagrolaimoidea</taxon>
        <taxon>Panagrolaimidae</taxon>
        <taxon>Panagrolaimus</taxon>
    </lineage>
</organism>
<evidence type="ECO:0000313" key="2">
    <source>
        <dbReference type="WBParaSite" id="ES5_v2.g20159.t1"/>
    </source>
</evidence>
<proteinExistence type="predicted"/>
<reference evidence="2" key="1">
    <citation type="submission" date="2022-11" db="UniProtKB">
        <authorList>
            <consortium name="WormBaseParasite"/>
        </authorList>
    </citation>
    <scope>IDENTIFICATION</scope>
</reference>